<evidence type="ECO:0000256" key="6">
    <source>
        <dbReference type="ARBA" id="ARBA00037968"/>
    </source>
</evidence>
<feature type="region of interest" description="Disordered" evidence="7">
    <location>
        <begin position="349"/>
        <end position="378"/>
    </location>
</feature>
<feature type="transmembrane region" description="Helical" evidence="8">
    <location>
        <begin position="222"/>
        <end position="241"/>
    </location>
</feature>
<reference evidence="9" key="2">
    <citation type="submission" date="2023-07" db="EMBL/GenBank/DDBJ databases">
        <authorList>
            <consortium name="Lawrence Berkeley National Laboratory"/>
            <person name="Haridas S."/>
            <person name="Hensen N."/>
            <person name="Bonometti L."/>
            <person name="Westerberg I."/>
            <person name="Brannstrom I.O."/>
            <person name="Guillou S."/>
            <person name="Cros-Aarteil S."/>
            <person name="Calhoun S."/>
            <person name="Kuo A."/>
            <person name="Mondo S."/>
            <person name="Pangilinan J."/>
            <person name="Riley R."/>
            <person name="LaButti K."/>
            <person name="Andreopoulos B."/>
            <person name="Lipzen A."/>
            <person name="Chen C."/>
            <person name="Yanf M."/>
            <person name="Daum C."/>
            <person name="Ng V."/>
            <person name="Clum A."/>
            <person name="Steindorff A."/>
            <person name="Ohm R."/>
            <person name="Martin F."/>
            <person name="Silar P."/>
            <person name="Natvig D."/>
            <person name="Lalanne C."/>
            <person name="Gautier V."/>
            <person name="Ament-velasquez S.L."/>
            <person name="Kruys A."/>
            <person name="Hutchinson M.I."/>
            <person name="Powell A.J."/>
            <person name="Barry K."/>
            <person name="Miller A.N."/>
            <person name="Grigoriev I.V."/>
            <person name="Debuchy R."/>
            <person name="Gladieux P."/>
            <person name="Thoren M.H."/>
            <person name="Johannesson H."/>
        </authorList>
    </citation>
    <scope>NUCLEOTIDE SEQUENCE</scope>
    <source>
        <strain evidence="9">FGSC 1904</strain>
    </source>
</reference>
<keyword evidence="10" id="KW-1185">Reference proteome</keyword>
<dbReference type="PANTHER" id="PTHR43791:SF64">
    <property type="entry name" value="MAJOR FACILITATOR SUPERFAMILY (MFS) PROFILE DOMAIN-CONTAINING PROTEIN"/>
    <property type="match status" value="1"/>
</dbReference>
<reference evidence="9" key="1">
    <citation type="journal article" date="2023" name="Mol. Phylogenet. Evol.">
        <title>Genome-scale phylogeny and comparative genomics of the fungal order Sordariales.</title>
        <authorList>
            <person name="Hensen N."/>
            <person name="Bonometti L."/>
            <person name="Westerberg I."/>
            <person name="Brannstrom I.O."/>
            <person name="Guillou S."/>
            <person name="Cros-Aarteil S."/>
            <person name="Calhoun S."/>
            <person name="Haridas S."/>
            <person name="Kuo A."/>
            <person name="Mondo S."/>
            <person name="Pangilinan J."/>
            <person name="Riley R."/>
            <person name="LaButti K."/>
            <person name="Andreopoulos B."/>
            <person name="Lipzen A."/>
            <person name="Chen C."/>
            <person name="Yan M."/>
            <person name="Daum C."/>
            <person name="Ng V."/>
            <person name="Clum A."/>
            <person name="Steindorff A."/>
            <person name="Ohm R.A."/>
            <person name="Martin F."/>
            <person name="Silar P."/>
            <person name="Natvig D.O."/>
            <person name="Lalanne C."/>
            <person name="Gautier V."/>
            <person name="Ament-Velasquez S.L."/>
            <person name="Kruys A."/>
            <person name="Hutchinson M.I."/>
            <person name="Powell A.J."/>
            <person name="Barry K."/>
            <person name="Miller A.N."/>
            <person name="Grigoriev I.V."/>
            <person name="Debuchy R."/>
            <person name="Gladieux P."/>
            <person name="Hiltunen Thoren M."/>
            <person name="Johannesson H."/>
        </authorList>
    </citation>
    <scope>NUCLEOTIDE SEQUENCE</scope>
    <source>
        <strain evidence="9">FGSC 1904</strain>
    </source>
</reference>
<feature type="region of interest" description="Disordered" evidence="7">
    <location>
        <begin position="1"/>
        <end position="115"/>
    </location>
</feature>
<feature type="compositionally biased region" description="Basic and acidic residues" evidence="7">
    <location>
        <begin position="90"/>
        <end position="104"/>
    </location>
</feature>
<protein>
    <submittedName>
        <fullName evidence="9">MFS general substrate transporter</fullName>
    </submittedName>
</protein>
<feature type="transmembrane region" description="Helical" evidence="8">
    <location>
        <begin position="497"/>
        <end position="518"/>
    </location>
</feature>
<dbReference type="AlphaFoldDB" id="A0AAE0PKL7"/>
<feature type="compositionally biased region" description="Low complexity" evidence="7">
    <location>
        <begin position="349"/>
        <end position="362"/>
    </location>
</feature>
<feature type="compositionally biased region" description="Polar residues" evidence="7">
    <location>
        <begin position="105"/>
        <end position="114"/>
    </location>
</feature>
<evidence type="ECO:0000256" key="4">
    <source>
        <dbReference type="ARBA" id="ARBA00022989"/>
    </source>
</evidence>
<feature type="transmembrane region" description="Helical" evidence="8">
    <location>
        <begin position="253"/>
        <end position="273"/>
    </location>
</feature>
<keyword evidence="4 8" id="KW-1133">Transmembrane helix</keyword>
<feature type="transmembrane region" description="Helical" evidence="8">
    <location>
        <begin position="595"/>
        <end position="616"/>
    </location>
</feature>
<feature type="transmembrane region" description="Helical" evidence="8">
    <location>
        <begin position="194"/>
        <end position="216"/>
    </location>
</feature>
<sequence length="622" mass="70235">MSSFPQDGGHRSSDSLRHGKGIPAVANITAQEETSPLLLGQQTSSRYTDLNTTARNRNDPSNSNGFCRVRHEHGHDGNLDEADSSWEPEQQSHARRQLDPDPRQEQSLNATPPSRLQRLWTDTISKRLVWLKQDGDDNERSPLEKDLVRRLDVFLLTFGCISQVIRSRYLDQTNISSAYVSGMKEDLELNGNELNYFLTFFSISYCLMLIPSQVIITYVRPSYWLPGLEIGWGFVTALIAFAQNAHQVYALRVLLGLFESSAWPGMMTLFMYWYTPLELAKRMGFYHSCQALGSMMSGALQVAVLKSLEGIWGIRGWRWLFIINGLLTLLIGFTGFFLIPDYPNSPNPRCLSSSPSSPSSSPHNHDGHSSNSSSSSNSKSPLTFLGGWLTPSHILLAQARLQRHGRTDSKKITWAAAKRTFRMWIAYFIPILYIASVLAPYGYNYFNLFLKELKMDDGKTPRWSVEEVNMIPVVGNGVSVVFVWIWAILSDLLQTRWTLLVAQGVIGLIPCIIMSVWTSHPDTTPVSAAYASYFMTYMSLGTAPLIMSWLSDILPQDSEARTLIVGYSIAGVYAILTWSQVLIWPASQAPYYHYAWQISIVLWILVIIMCWMLNIIDVRILL</sequence>
<dbReference type="InterPro" id="IPR011701">
    <property type="entry name" value="MFS"/>
</dbReference>
<evidence type="ECO:0000313" key="9">
    <source>
        <dbReference type="EMBL" id="KAK3401705.1"/>
    </source>
</evidence>
<keyword evidence="2" id="KW-0813">Transport</keyword>
<dbReference type="FunFam" id="1.20.1250.20:FF:000065">
    <property type="entry name" value="Putative MFS pantothenate transporter"/>
    <property type="match status" value="1"/>
</dbReference>
<evidence type="ECO:0000256" key="1">
    <source>
        <dbReference type="ARBA" id="ARBA00004141"/>
    </source>
</evidence>
<keyword evidence="3 8" id="KW-0812">Transmembrane</keyword>
<feature type="transmembrane region" description="Helical" evidence="8">
    <location>
        <begin position="530"/>
        <end position="550"/>
    </location>
</feature>
<feature type="compositionally biased region" description="Basic and acidic residues" evidence="7">
    <location>
        <begin position="8"/>
        <end position="17"/>
    </location>
</feature>
<comment type="caution">
    <text evidence="9">The sequence shown here is derived from an EMBL/GenBank/DDBJ whole genome shotgun (WGS) entry which is preliminary data.</text>
</comment>
<evidence type="ECO:0000256" key="3">
    <source>
        <dbReference type="ARBA" id="ARBA00022692"/>
    </source>
</evidence>
<evidence type="ECO:0000256" key="7">
    <source>
        <dbReference type="SAM" id="MobiDB-lite"/>
    </source>
</evidence>
<dbReference type="Gene3D" id="1.20.1250.20">
    <property type="entry name" value="MFS general substrate transporter like domains"/>
    <property type="match status" value="2"/>
</dbReference>
<dbReference type="Proteomes" id="UP001281003">
    <property type="component" value="Unassembled WGS sequence"/>
</dbReference>
<dbReference type="Pfam" id="PF07690">
    <property type="entry name" value="MFS_1"/>
    <property type="match status" value="1"/>
</dbReference>
<dbReference type="InterPro" id="IPR036259">
    <property type="entry name" value="MFS_trans_sf"/>
</dbReference>
<dbReference type="GO" id="GO:0022857">
    <property type="term" value="F:transmembrane transporter activity"/>
    <property type="evidence" value="ECO:0007669"/>
    <property type="project" value="InterPro"/>
</dbReference>
<feature type="transmembrane region" description="Helical" evidence="8">
    <location>
        <begin position="317"/>
        <end position="339"/>
    </location>
</feature>
<feature type="compositionally biased region" description="Low complexity" evidence="7">
    <location>
        <begin position="369"/>
        <end position="378"/>
    </location>
</feature>
<dbReference type="PANTHER" id="PTHR43791">
    <property type="entry name" value="PERMEASE-RELATED"/>
    <property type="match status" value="1"/>
</dbReference>
<feature type="transmembrane region" description="Helical" evidence="8">
    <location>
        <begin position="421"/>
        <end position="443"/>
    </location>
</feature>
<evidence type="ECO:0000313" key="10">
    <source>
        <dbReference type="Proteomes" id="UP001281003"/>
    </source>
</evidence>
<dbReference type="EMBL" id="JAUTDP010000002">
    <property type="protein sequence ID" value="KAK3401705.1"/>
    <property type="molecule type" value="Genomic_DNA"/>
</dbReference>
<dbReference type="SUPFAM" id="SSF103473">
    <property type="entry name" value="MFS general substrate transporter"/>
    <property type="match status" value="1"/>
</dbReference>
<feature type="transmembrane region" description="Helical" evidence="8">
    <location>
        <begin position="470"/>
        <end position="490"/>
    </location>
</feature>
<feature type="compositionally biased region" description="Polar residues" evidence="7">
    <location>
        <begin position="28"/>
        <end position="65"/>
    </location>
</feature>
<comment type="subcellular location">
    <subcellularLocation>
        <location evidence="1">Membrane</location>
        <topology evidence="1">Multi-pass membrane protein</topology>
    </subcellularLocation>
</comment>
<feature type="transmembrane region" description="Helical" evidence="8">
    <location>
        <begin position="562"/>
        <end position="583"/>
    </location>
</feature>
<name>A0AAE0PKL7_SORBR</name>
<proteinExistence type="inferred from homology"/>
<evidence type="ECO:0000256" key="8">
    <source>
        <dbReference type="SAM" id="Phobius"/>
    </source>
</evidence>
<dbReference type="GO" id="GO:0016020">
    <property type="term" value="C:membrane"/>
    <property type="evidence" value="ECO:0007669"/>
    <property type="project" value="UniProtKB-SubCell"/>
</dbReference>
<comment type="similarity">
    <text evidence="6">Belongs to the major facilitator superfamily. Allantoate permease family.</text>
</comment>
<evidence type="ECO:0000256" key="5">
    <source>
        <dbReference type="ARBA" id="ARBA00023136"/>
    </source>
</evidence>
<accession>A0AAE0PKL7</accession>
<evidence type="ECO:0000256" key="2">
    <source>
        <dbReference type="ARBA" id="ARBA00022448"/>
    </source>
</evidence>
<gene>
    <name evidence="9" type="ORF">B0T20DRAFT_450683</name>
</gene>
<keyword evidence="5 8" id="KW-0472">Membrane</keyword>
<organism evidence="9 10">
    <name type="scientific">Sordaria brevicollis</name>
    <dbReference type="NCBI Taxonomy" id="83679"/>
    <lineage>
        <taxon>Eukaryota</taxon>
        <taxon>Fungi</taxon>
        <taxon>Dikarya</taxon>
        <taxon>Ascomycota</taxon>
        <taxon>Pezizomycotina</taxon>
        <taxon>Sordariomycetes</taxon>
        <taxon>Sordariomycetidae</taxon>
        <taxon>Sordariales</taxon>
        <taxon>Sordariaceae</taxon>
        <taxon>Sordaria</taxon>
    </lineage>
</organism>